<keyword evidence="1" id="KW-0479">Metal-binding</keyword>
<keyword evidence="1" id="KW-0862">Zinc</keyword>
<dbReference type="PROSITE" id="PS50158">
    <property type="entry name" value="ZF_CCHC"/>
    <property type="match status" value="1"/>
</dbReference>
<reference evidence="3" key="1">
    <citation type="submission" date="2024-05" db="EMBL/GenBank/DDBJ databases">
        <title>Defense systems in Pseudomonas aeruginosa.</title>
        <authorList>
            <person name="van den Berg D.F."/>
            <person name="Costa R.A."/>
        </authorList>
    </citation>
    <scope>NUCLEOTIDE SEQUENCE</scope>
</reference>
<evidence type="ECO:0000256" key="1">
    <source>
        <dbReference type="PROSITE-ProRule" id="PRU00047"/>
    </source>
</evidence>
<evidence type="ECO:0000313" key="3">
    <source>
        <dbReference type="EMBL" id="XCN26891.1"/>
    </source>
</evidence>
<name>A0AAU8KXC2_9VIRU</name>
<dbReference type="InterPro" id="IPR001878">
    <property type="entry name" value="Znf_CCHC"/>
</dbReference>
<accession>A0AAU8KXC2</accession>
<proteinExistence type="predicted"/>
<dbReference type="GO" id="GO:0008270">
    <property type="term" value="F:zinc ion binding"/>
    <property type="evidence" value="ECO:0007669"/>
    <property type="project" value="UniProtKB-KW"/>
</dbReference>
<dbReference type="GO" id="GO:0003676">
    <property type="term" value="F:nucleic acid binding"/>
    <property type="evidence" value="ECO:0007669"/>
    <property type="project" value="InterPro"/>
</dbReference>
<dbReference type="SUPFAM" id="SSF57756">
    <property type="entry name" value="Retrovirus zinc finger-like domains"/>
    <property type="match status" value="1"/>
</dbReference>
<dbReference type="EMBL" id="PP813866">
    <property type="protein sequence ID" value="XCN26891.1"/>
    <property type="molecule type" value="Genomic_DNA"/>
</dbReference>
<evidence type="ECO:0000259" key="2">
    <source>
        <dbReference type="PROSITE" id="PS50158"/>
    </source>
</evidence>
<organism evidence="3">
    <name type="scientific">Pseudomonas phage vB_PaeS_FBPa53</name>
    <dbReference type="NCBI Taxonomy" id="3231242"/>
    <lineage>
        <taxon>Viruses</taxon>
    </lineage>
</organism>
<sequence length="132" mass="14004">MSTDLTNRPREGYQLTGFYGGDARGYCLQITGDHGYVQVTREGAARLAADIFRHFLEVPGPADAQATLARAARLFEEALPKFNWGASALDANAIQLLNEVPGEVRAALKACALCGGEGHTAPNCPWAKEGGA</sequence>
<dbReference type="InterPro" id="IPR036875">
    <property type="entry name" value="Znf_CCHC_sf"/>
</dbReference>
<feature type="domain" description="CCHC-type" evidence="2">
    <location>
        <begin position="111"/>
        <end position="125"/>
    </location>
</feature>
<protein>
    <recommendedName>
        <fullName evidence="2">CCHC-type domain-containing protein</fullName>
    </recommendedName>
</protein>
<keyword evidence="1" id="KW-0863">Zinc-finger</keyword>